<evidence type="ECO:0000313" key="3">
    <source>
        <dbReference type="Proteomes" id="UP000030653"/>
    </source>
</evidence>
<proteinExistence type="predicted"/>
<evidence type="ECO:0000313" key="2">
    <source>
        <dbReference type="EMBL" id="EJU00416.1"/>
    </source>
</evidence>
<feature type="region of interest" description="Disordered" evidence="1">
    <location>
        <begin position="1"/>
        <end position="44"/>
    </location>
</feature>
<feature type="non-terminal residue" evidence="2">
    <location>
        <position position="114"/>
    </location>
</feature>
<keyword evidence="3" id="KW-1185">Reference proteome</keyword>
<dbReference type="RefSeq" id="XP_040627313.1">
    <property type="nucleotide sequence ID" value="XM_040773198.1"/>
</dbReference>
<protein>
    <submittedName>
        <fullName evidence="2">Uncharacterized protein</fullName>
    </submittedName>
</protein>
<accession>M5FSJ0</accession>
<organism evidence="2 3">
    <name type="scientific">Dacryopinax primogenitus (strain DJM 731)</name>
    <name type="common">Brown rot fungus</name>
    <dbReference type="NCBI Taxonomy" id="1858805"/>
    <lineage>
        <taxon>Eukaryota</taxon>
        <taxon>Fungi</taxon>
        <taxon>Dikarya</taxon>
        <taxon>Basidiomycota</taxon>
        <taxon>Agaricomycotina</taxon>
        <taxon>Dacrymycetes</taxon>
        <taxon>Dacrymycetales</taxon>
        <taxon>Dacrymycetaceae</taxon>
        <taxon>Dacryopinax</taxon>
    </lineage>
</organism>
<feature type="compositionally biased region" description="Basic and acidic residues" evidence="1">
    <location>
        <begin position="1"/>
        <end position="18"/>
    </location>
</feature>
<reference evidence="2 3" key="1">
    <citation type="journal article" date="2012" name="Science">
        <title>The Paleozoic origin of enzymatic lignin decomposition reconstructed from 31 fungal genomes.</title>
        <authorList>
            <person name="Floudas D."/>
            <person name="Binder M."/>
            <person name="Riley R."/>
            <person name="Barry K."/>
            <person name="Blanchette R.A."/>
            <person name="Henrissat B."/>
            <person name="Martinez A.T."/>
            <person name="Otillar R."/>
            <person name="Spatafora J.W."/>
            <person name="Yadav J.S."/>
            <person name="Aerts A."/>
            <person name="Benoit I."/>
            <person name="Boyd A."/>
            <person name="Carlson A."/>
            <person name="Copeland A."/>
            <person name="Coutinho P.M."/>
            <person name="de Vries R.P."/>
            <person name="Ferreira P."/>
            <person name="Findley K."/>
            <person name="Foster B."/>
            <person name="Gaskell J."/>
            <person name="Glotzer D."/>
            <person name="Gorecki P."/>
            <person name="Heitman J."/>
            <person name="Hesse C."/>
            <person name="Hori C."/>
            <person name="Igarashi K."/>
            <person name="Jurgens J.A."/>
            <person name="Kallen N."/>
            <person name="Kersten P."/>
            <person name="Kohler A."/>
            <person name="Kuees U."/>
            <person name="Kumar T.K.A."/>
            <person name="Kuo A."/>
            <person name="LaButti K."/>
            <person name="Larrondo L.F."/>
            <person name="Lindquist E."/>
            <person name="Ling A."/>
            <person name="Lombard V."/>
            <person name="Lucas S."/>
            <person name="Lundell T."/>
            <person name="Martin R."/>
            <person name="McLaughlin D.J."/>
            <person name="Morgenstern I."/>
            <person name="Morin E."/>
            <person name="Murat C."/>
            <person name="Nagy L.G."/>
            <person name="Nolan M."/>
            <person name="Ohm R.A."/>
            <person name="Patyshakuliyeva A."/>
            <person name="Rokas A."/>
            <person name="Ruiz-Duenas F.J."/>
            <person name="Sabat G."/>
            <person name="Salamov A."/>
            <person name="Samejima M."/>
            <person name="Schmutz J."/>
            <person name="Slot J.C."/>
            <person name="St John F."/>
            <person name="Stenlid J."/>
            <person name="Sun H."/>
            <person name="Sun S."/>
            <person name="Syed K."/>
            <person name="Tsang A."/>
            <person name="Wiebenga A."/>
            <person name="Young D."/>
            <person name="Pisabarro A."/>
            <person name="Eastwood D.C."/>
            <person name="Martin F."/>
            <person name="Cullen D."/>
            <person name="Grigoriev I.V."/>
            <person name="Hibbett D.S."/>
        </authorList>
    </citation>
    <scope>NUCLEOTIDE SEQUENCE [LARGE SCALE GENOMIC DNA]</scope>
    <source>
        <strain evidence="2 3">DJM-731 SS1</strain>
    </source>
</reference>
<name>M5FSJ0_DACPD</name>
<gene>
    <name evidence="2" type="ORF">DACRYDRAFT_23300</name>
</gene>
<dbReference type="Proteomes" id="UP000030653">
    <property type="component" value="Unassembled WGS sequence"/>
</dbReference>
<dbReference type="HOGENOM" id="CLU_2126899_0_0_1"/>
<dbReference type="AlphaFoldDB" id="M5FSJ0"/>
<evidence type="ECO:0000256" key="1">
    <source>
        <dbReference type="SAM" id="MobiDB-lite"/>
    </source>
</evidence>
<sequence>MGVHLGDHTGSFDKDRGIDPGAPGYLPNVKPVSDDQHNYTSSTEGLCDSANPACLQGSGAADTVASLQYADLACCNDQHNYISRFSPSIHHTPPWTPSSDITILLAEGTSASRL</sequence>
<dbReference type="GeneID" id="63688260"/>
<dbReference type="EMBL" id="JH795867">
    <property type="protein sequence ID" value="EJU00416.1"/>
    <property type="molecule type" value="Genomic_DNA"/>
</dbReference>